<accession>A0A1V0B6B2</accession>
<dbReference type="Proteomes" id="UP000243488">
    <property type="component" value="Chromosome"/>
</dbReference>
<proteinExistence type="predicted"/>
<evidence type="ECO:0000313" key="3">
    <source>
        <dbReference type="Proteomes" id="UP000243488"/>
    </source>
</evidence>
<dbReference type="STRING" id="1931241.BVH74_12220"/>
<protein>
    <submittedName>
        <fullName evidence="2">Phage holin, lambda family</fullName>
    </submittedName>
</protein>
<dbReference type="NCBIfam" id="TIGR01594">
    <property type="entry name" value="holin_lambda"/>
    <property type="match status" value="1"/>
</dbReference>
<keyword evidence="1" id="KW-0472">Membrane</keyword>
<evidence type="ECO:0000313" key="2">
    <source>
        <dbReference type="EMBL" id="AQZ95468.1"/>
    </source>
</evidence>
<sequence>MPDRPETWAWLIAWVQQHFPAFYAGALAFFVAFWRIIYTGGRLRQLAIETPLCGLLGVGVHYGAEFIGAPASAGTFFACVVGLLGVETSRAAARRALEKKVEQL</sequence>
<feature type="transmembrane region" description="Helical" evidence="1">
    <location>
        <begin position="20"/>
        <end position="38"/>
    </location>
</feature>
<organism evidence="2 3">
    <name type="scientific">Halopseudomonas phragmitis</name>
    <dbReference type="NCBI Taxonomy" id="1931241"/>
    <lineage>
        <taxon>Bacteria</taxon>
        <taxon>Pseudomonadati</taxon>
        <taxon>Pseudomonadota</taxon>
        <taxon>Gammaproteobacteria</taxon>
        <taxon>Pseudomonadales</taxon>
        <taxon>Pseudomonadaceae</taxon>
        <taxon>Halopseudomonas</taxon>
    </lineage>
</organism>
<dbReference type="EMBL" id="CP020100">
    <property type="protein sequence ID" value="AQZ95468.1"/>
    <property type="molecule type" value="Genomic_DNA"/>
</dbReference>
<dbReference type="KEGG" id="ppha:BVH74_12220"/>
<evidence type="ECO:0000256" key="1">
    <source>
        <dbReference type="SAM" id="Phobius"/>
    </source>
</evidence>
<keyword evidence="1" id="KW-1133">Transmembrane helix</keyword>
<dbReference type="Pfam" id="PF05106">
    <property type="entry name" value="Phage_holin_3_1"/>
    <property type="match status" value="1"/>
</dbReference>
<keyword evidence="1" id="KW-0812">Transmembrane</keyword>
<gene>
    <name evidence="2" type="ORF">BVH74_12220</name>
</gene>
<name>A0A1V0B6B2_9GAMM</name>
<reference evidence="2 3" key="1">
    <citation type="submission" date="2017-03" db="EMBL/GenBank/DDBJ databases">
        <title>Complete genome sequence of the novel DNRA strain Pseudomonas sp. S-6-2 isolated from Chinese polluted river sediment. Journal of Biotechnology.</title>
        <authorList>
            <person name="Li J."/>
            <person name="Xiang F."/>
            <person name="Wang L."/>
            <person name="Xi L."/>
            <person name="Liu J."/>
        </authorList>
    </citation>
    <scope>NUCLEOTIDE SEQUENCE [LARGE SCALE GENOMIC DNA]</scope>
    <source>
        <strain evidence="2 3">S-6-2</strain>
    </source>
</reference>
<dbReference type="AlphaFoldDB" id="A0A1V0B6B2"/>
<keyword evidence="3" id="KW-1185">Reference proteome</keyword>
<dbReference type="InterPro" id="IPR006481">
    <property type="entry name" value="Phage_lambda_GpS_holin"/>
</dbReference>